<dbReference type="Pfam" id="PF00106">
    <property type="entry name" value="adh_short"/>
    <property type="match status" value="1"/>
</dbReference>
<dbReference type="PANTHER" id="PTHR44196">
    <property type="entry name" value="DEHYDROGENASE/REDUCTASE SDR FAMILY MEMBER 7B"/>
    <property type="match status" value="1"/>
</dbReference>
<evidence type="ECO:0000313" key="5">
    <source>
        <dbReference type="EMBL" id="KAH0576499.1"/>
    </source>
</evidence>
<organism evidence="4">
    <name type="scientific">Spironucleus salmonicida</name>
    <dbReference type="NCBI Taxonomy" id="348837"/>
    <lineage>
        <taxon>Eukaryota</taxon>
        <taxon>Metamonada</taxon>
        <taxon>Diplomonadida</taxon>
        <taxon>Hexamitidae</taxon>
        <taxon>Hexamitinae</taxon>
        <taxon>Spironucleus</taxon>
    </lineage>
</organism>
<comment type="similarity">
    <text evidence="1">Belongs to the short-chain dehydrogenases/reductases (SDR) family.</text>
</comment>
<sequence length="266" mass="30399">MTPIILMIFLWFFVFFTSKTYFSKQIISNNYCLITGATGNVGLALSKQLHLKGAKLICTGRDESKLLFLKQAYKAITIQFDINDVENFPSAFEQALNEYKVNQCEVKHVFLNHGYGYFGQFVKQNNIQRYLQVNQYSFIVLAHYLLQSFSLNSITITSSCIAYIPSQNYTLYHISKRAISSFVKSLRKEMKNVNISAVHPGTINGPFFDHSGMENSQQGIRKLGQYKFFSSSPEYVAKQLIYSAETGKDLNPSLISKLLKYAQFLQ</sequence>
<dbReference type="VEuPathDB" id="GiardiaDB:SS50377_22063"/>
<dbReference type="InterPro" id="IPR002347">
    <property type="entry name" value="SDR_fam"/>
</dbReference>
<dbReference type="OrthoDB" id="47007at2759"/>
<dbReference type="EMBL" id="AUWU02000002">
    <property type="protein sequence ID" value="KAH0576499.1"/>
    <property type="molecule type" value="Genomic_DNA"/>
</dbReference>
<feature type="chain" id="PRO_5004749218" evidence="3">
    <location>
        <begin position="19"/>
        <end position="266"/>
    </location>
</feature>
<protein>
    <submittedName>
        <fullName evidence="4">Short-chain dehydrogenase/reductase</fullName>
    </submittedName>
</protein>
<proteinExistence type="inferred from homology"/>
<dbReference type="Proteomes" id="UP000018208">
    <property type="component" value="Unassembled WGS sequence"/>
</dbReference>
<dbReference type="PANTHER" id="PTHR44196:SF1">
    <property type="entry name" value="DEHYDROGENASE_REDUCTASE SDR FAMILY MEMBER 7B"/>
    <property type="match status" value="1"/>
</dbReference>
<reference evidence="5" key="2">
    <citation type="submission" date="2020-12" db="EMBL/GenBank/DDBJ databases">
        <title>New Spironucleus salmonicida genome in near-complete chromosomes.</title>
        <authorList>
            <person name="Xu F."/>
            <person name="Kurt Z."/>
            <person name="Jimenez-Gonzalez A."/>
            <person name="Astvaldsson A."/>
            <person name="Andersson J.O."/>
            <person name="Svard S.G."/>
        </authorList>
    </citation>
    <scope>NUCLEOTIDE SEQUENCE</scope>
    <source>
        <strain evidence="5">ATCC 50377</strain>
    </source>
</reference>
<dbReference type="EMBL" id="KI546089">
    <property type="protein sequence ID" value="EST45775.1"/>
    <property type="molecule type" value="Genomic_DNA"/>
</dbReference>
<dbReference type="GO" id="GO:0016491">
    <property type="term" value="F:oxidoreductase activity"/>
    <property type="evidence" value="ECO:0007669"/>
    <property type="project" value="UniProtKB-KW"/>
</dbReference>
<evidence type="ECO:0000313" key="6">
    <source>
        <dbReference type="Proteomes" id="UP000018208"/>
    </source>
</evidence>
<dbReference type="GO" id="GO:0016020">
    <property type="term" value="C:membrane"/>
    <property type="evidence" value="ECO:0007669"/>
    <property type="project" value="TreeGrafter"/>
</dbReference>
<evidence type="ECO:0000313" key="4">
    <source>
        <dbReference type="EMBL" id="EST45775.1"/>
    </source>
</evidence>
<gene>
    <name evidence="4" type="ORF">SS50377_14346</name>
    <name evidence="5" type="ORF">SS50377_22063</name>
</gene>
<name>V6LMB5_9EUKA</name>
<dbReference type="PRINTS" id="PR00081">
    <property type="entry name" value="GDHRDH"/>
</dbReference>
<reference evidence="4 5" key="1">
    <citation type="journal article" date="2014" name="PLoS Genet.">
        <title>The Genome of Spironucleus salmonicida Highlights a Fish Pathogen Adapted to Fluctuating Environments.</title>
        <authorList>
            <person name="Xu F."/>
            <person name="Jerlstrom-Hultqvist J."/>
            <person name="Einarsson E."/>
            <person name="Astvaldsson A."/>
            <person name="Svard S.G."/>
            <person name="Andersson J.O."/>
        </authorList>
    </citation>
    <scope>NUCLEOTIDE SEQUENCE</scope>
    <source>
        <strain evidence="5">ATCC 50377</strain>
    </source>
</reference>
<evidence type="ECO:0000256" key="3">
    <source>
        <dbReference type="SAM" id="SignalP"/>
    </source>
</evidence>
<dbReference type="Gene3D" id="3.40.50.720">
    <property type="entry name" value="NAD(P)-binding Rossmann-like Domain"/>
    <property type="match status" value="1"/>
</dbReference>
<dbReference type="InterPro" id="IPR036291">
    <property type="entry name" value="NAD(P)-bd_dom_sf"/>
</dbReference>
<feature type="signal peptide" evidence="3">
    <location>
        <begin position="1"/>
        <end position="18"/>
    </location>
</feature>
<dbReference type="CDD" id="cd05233">
    <property type="entry name" value="SDR_c"/>
    <property type="match status" value="1"/>
</dbReference>
<dbReference type="SUPFAM" id="SSF51735">
    <property type="entry name" value="NAD(P)-binding Rossmann-fold domains"/>
    <property type="match status" value="1"/>
</dbReference>
<keyword evidence="2" id="KW-0560">Oxidoreductase</keyword>
<evidence type="ECO:0000256" key="2">
    <source>
        <dbReference type="ARBA" id="ARBA00023002"/>
    </source>
</evidence>
<accession>V6LMB5</accession>
<keyword evidence="6" id="KW-1185">Reference proteome</keyword>
<keyword evidence="3" id="KW-0732">Signal</keyword>
<evidence type="ECO:0000256" key="1">
    <source>
        <dbReference type="ARBA" id="ARBA00006484"/>
    </source>
</evidence>
<dbReference type="AlphaFoldDB" id="V6LMB5"/>